<keyword evidence="2" id="KW-0449">Lipoprotein</keyword>
<feature type="chain" id="PRO_5027148240" evidence="2">
    <location>
        <begin position="32"/>
        <end position="507"/>
    </location>
</feature>
<evidence type="ECO:0000313" key="4">
    <source>
        <dbReference type="Proteomes" id="UP000494329"/>
    </source>
</evidence>
<evidence type="ECO:0000313" key="3">
    <source>
        <dbReference type="EMBL" id="CAB3762974.1"/>
    </source>
</evidence>
<name>A0A6J5EBI9_9BURK</name>
<dbReference type="PANTHER" id="PTHR30203">
    <property type="entry name" value="OUTER MEMBRANE CATION EFFLUX PROTEIN"/>
    <property type="match status" value="1"/>
</dbReference>
<dbReference type="EMBL" id="CADIKF010000033">
    <property type="protein sequence ID" value="CAB3762974.1"/>
    <property type="molecule type" value="Genomic_DNA"/>
</dbReference>
<keyword evidence="4" id="KW-1185">Reference proteome</keyword>
<dbReference type="SUPFAM" id="SSF56954">
    <property type="entry name" value="Outer membrane efflux proteins (OEP)"/>
    <property type="match status" value="1"/>
</dbReference>
<comment type="similarity">
    <text evidence="1 2">Belongs to the outer membrane factor (OMF) (TC 1.B.17) family.</text>
</comment>
<organism evidence="3 4">
    <name type="scientific">Paraburkholderia solisilvae</name>
    <dbReference type="NCBI Taxonomy" id="624376"/>
    <lineage>
        <taxon>Bacteria</taxon>
        <taxon>Pseudomonadati</taxon>
        <taxon>Pseudomonadota</taxon>
        <taxon>Betaproteobacteria</taxon>
        <taxon>Burkholderiales</taxon>
        <taxon>Burkholderiaceae</taxon>
        <taxon>Paraburkholderia</taxon>
    </lineage>
</organism>
<keyword evidence="2" id="KW-1134">Transmembrane beta strand</keyword>
<comment type="subcellular location">
    <subcellularLocation>
        <location evidence="2">Cell membrane</location>
        <topology evidence="2">Lipid-anchor</topology>
    </subcellularLocation>
</comment>
<dbReference type="PROSITE" id="PS51257">
    <property type="entry name" value="PROKAR_LIPOPROTEIN"/>
    <property type="match status" value="1"/>
</dbReference>
<keyword evidence="2" id="KW-0812">Transmembrane</keyword>
<keyword evidence="2" id="KW-0472">Membrane</keyword>
<feature type="signal peptide" evidence="2">
    <location>
        <begin position="1"/>
        <end position="31"/>
    </location>
</feature>
<sequence length="507" mass="53325">MGNAVMRALRPAPLAAAVAALAALVAGCSLAPDYKVPPSPVAAQYRTTGPWVSAKPGDQLNRDGWWTLYDDPQLDALEKRLLANNTDLEAAYAHYQQAQAFVTQVSAGLFPTVTANTSAFRERQSATRPLRGAGPNDYNAVTLGGEIDYDLDLWGRVRDSVKAGKYEAQATQADLASVQLSLQVQLADSYVQLRGLDQQTALLRETVVAFTKALQLTEALHGGGIVAGLDVARAQTQLSSAQSQLSQTVAQRALLEHAIAVLVGASASEFTLPESTAAIPLPPIPVGVPSVLLQRRPDIAAAERRVAEANAKIGVARAAYFPSITLTAAGGLQSSSYTNFFSAPNFFWALGPQLTQYIFDGGFRRGQLEAAKAATSEAGARYRGVVLTAFQQVEDNLTLLADLGTALQQQRDAASAAERALSLALTQYKQGAIGYLDVVTAQTAALDAEVSAIQIQTRQQSANVQLVRAVGGGWSAEQLDQAATAPALVASADEHAPSNTASDAAGK</sequence>
<dbReference type="Proteomes" id="UP000494329">
    <property type="component" value="Unassembled WGS sequence"/>
</dbReference>
<dbReference type="Pfam" id="PF02321">
    <property type="entry name" value="OEP"/>
    <property type="match status" value="2"/>
</dbReference>
<dbReference type="Gene3D" id="1.20.1600.10">
    <property type="entry name" value="Outer membrane efflux proteins (OEP)"/>
    <property type="match status" value="1"/>
</dbReference>
<dbReference type="InterPro" id="IPR010131">
    <property type="entry name" value="MdtP/NodT-like"/>
</dbReference>
<keyword evidence="2" id="KW-0732">Signal</keyword>
<keyword evidence="2" id="KW-0564">Palmitate</keyword>
<accession>A0A6J5EBI9</accession>
<reference evidence="3 4" key="1">
    <citation type="submission" date="2020-04" db="EMBL/GenBank/DDBJ databases">
        <authorList>
            <person name="De Canck E."/>
        </authorList>
    </citation>
    <scope>NUCLEOTIDE SEQUENCE [LARGE SCALE GENOMIC DNA]</scope>
    <source>
        <strain evidence="3 4">LMG 29739</strain>
    </source>
</reference>
<protein>
    <submittedName>
        <fullName evidence="3">Outer membrane protein OprM</fullName>
    </submittedName>
</protein>
<dbReference type="GO" id="GO:0005886">
    <property type="term" value="C:plasma membrane"/>
    <property type="evidence" value="ECO:0007669"/>
    <property type="project" value="UniProtKB-SubCell"/>
</dbReference>
<dbReference type="GO" id="GO:0015562">
    <property type="term" value="F:efflux transmembrane transporter activity"/>
    <property type="evidence" value="ECO:0007669"/>
    <property type="project" value="InterPro"/>
</dbReference>
<evidence type="ECO:0000256" key="2">
    <source>
        <dbReference type="RuleBase" id="RU362097"/>
    </source>
</evidence>
<dbReference type="PANTHER" id="PTHR30203:SF33">
    <property type="entry name" value="BLR4455 PROTEIN"/>
    <property type="match status" value="1"/>
</dbReference>
<gene>
    <name evidence="3" type="primary">oprM_14</name>
    <name evidence="3" type="ORF">LMG29739_03998</name>
</gene>
<dbReference type="AlphaFoldDB" id="A0A6J5EBI9"/>
<dbReference type="Gene3D" id="2.20.200.10">
    <property type="entry name" value="Outer membrane efflux proteins (OEP)"/>
    <property type="match status" value="1"/>
</dbReference>
<evidence type="ECO:0000256" key="1">
    <source>
        <dbReference type="ARBA" id="ARBA00007613"/>
    </source>
</evidence>
<dbReference type="InterPro" id="IPR003423">
    <property type="entry name" value="OMP_efflux"/>
</dbReference>
<dbReference type="NCBIfam" id="TIGR01845">
    <property type="entry name" value="outer_NodT"/>
    <property type="match status" value="1"/>
</dbReference>
<proteinExistence type="inferred from homology"/>